<evidence type="ECO:0000313" key="3">
    <source>
        <dbReference type="EMBL" id="KAJ6257100.1"/>
    </source>
</evidence>
<dbReference type="AlphaFoldDB" id="A0AAD6IT17"/>
<feature type="region of interest" description="Disordered" evidence="1">
    <location>
        <begin position="196"/>
        <end position="254"/>
    </location>
</feature>
<keyword evidence="4" id="KW-1185">Reference proteome</keyword>
<accession>A0AAD6IT17</accession>
<name>A0AAD6IT17_DREDA</name>
<evidence type="ECO:0000313" key="4">
    <source>
        <dbReference type="Proteomes" id="UP001221413"/>
    </source>
</evidence>
<feature type="compositionally biased region" description="Acidic residues" evidence="1">
    <location>
        <begin position="298"/>
        <end position="311"/>
    </location>
</feature>
<reference evidence="3" key="1">
    <citation type="submission" date="2023-01" db="EMBL/GenBank/DDBJ databases">
        <title>The chitinases involved in constricting ring structure development in the nematode-trapping fungus Drechslerella dactyloides.</title>
        <authorList>
            <person name="Wang R."/>
            <person name="Zhang L."/>
            <person name="Tang P."/>
            <person name="Li S."/>
            <person name="Liang L."/>
        </authorList>
    </citation>
    <scope>NUCLEOTIDE SEQUENCE</scope>
    <source>
        <strain evidence="3">YMF1.00031</strain>
    </source>
</reference>
<feature type="region of interest" description="Disordered" evidence="1">
    <location>
        <begin position="1128"/>
        <end position="1159"/>
    </location>
</feature>
<feature type="region of interest" description="Disordered" evidence="1">
    <location>
        <begin position="1"/>
        <end position="45"/>
    </location>
</feature>
<feature type="region of interest" description="Disordered" evidence="1">
    <location>
        <begin position="296"/>
        <end position="316"/>
    </location>
</feature>
<proteinExistence type="predicted"/>
<dbReference type="EMBL" id="JAQGDS010000011">
    <property type="protein sequence ID" value="KAJ6257100.1"/>
    <property type="molecule type" value="Genomic_DNA"/>
</dbReference>
<comment type="caution">
    <text evidence="3">The sequence shown here is derived from an EMBL/GenBank/DDBJ whole genome shotgun (WGS) entry which is preliminary data.</text>
</comment>
<dbReference type="Proteomes" id="UP001221413">
    <property type="component" value="Unassembled WGS sequence"/>
</dbReference>
<feature type="compositionally biased region" description="Low complexity" evidence="1">
    <location>
        <begin position="1021"/>
        <end position="1030"/>
    </location>
</feature>
<sequence>MTMADVISPDGSFPIPSPLPASSSLPLPPSPSLDTNDPHGPSWPSMPLDHQQNIFGVKRPLPSRVDLSRQEIELLREIVTYASVIPETTPWNALFHAYDVVLRKKGIDAALDDRCFRFLMRLAEVQGTSWYDRYATLLSMWHYEVPPEEAPSAPMNDPPSFSSGPISANIGPITITFKGASKGAGRDDHALRVAAPNPRIQSLDDEEDEEASIPAPRVAASGKENIRVNNGRNSPHPSVLQRRKLPPSDEERRKRERLEKMKAEFAFPTSLFETTSDAGRSLPTDDAEPHITRASFLNDEDFEDQNDENESPEQTAYVPPIRDKASLIAAAEKAVVRYNNRQIALVRDITRYWRMRAYRAIDYHQLQWDLACSKDQRVLASQVLDIWRVALYWKELERRVVQQRQRAILARCLDIWRMKAVVKARRKETINRNILMRKVFRAWKAQAQNTQDKLRRFHLANYLRKWRQRLAQNRALQEVAQQRYDRDLKYRAYWTLFYGFCNIRAPRINELHLKRSAISLMRSRLAALRENERVADDLYCFSLLKKYLRMWHGDLTWIQEIAAKADEERRYMLLYKGMLTWRREARFAPLVRQHRDNHDANQSTALLALWRNRMRQIKAADHVNKINVLKTALRTWRLHLRLKLHEKYVKSVYLSTWFDKYSAALADRCHQFHMWRRWLEGWRSRLRSLREAEAVADDVVAVTVHAKLKLAGVQMLRARLSRMQDLEDQADQFRRRKLLTAAFSNLHRKREQLDQMRAWATSAACFFGAQKYLKIWGQTMEKHKRHHRKEAYNQVVRIRSHRIKAEAFNALLAKHDSVAALEVTAQDFFESGCRVQASGILVKWTERLRDMQELESRAIEFRTAQLKENGFDAMTRKLQQVYDLYHLAETYNEISRKDKVAGVFKKLRNALFHQKLESVKADMFRERAEANRQKAMIRTWHWRCRERIEQRLVNDQFSREFALEDQRQLEDLRQQELVENQLAREQQISSHRRSRIGDRSIIGPEGLSMLDVSEWIKSNSASAPAAPSNNISRMPQTPSARAARARALLEGRNSAAPISRLKLVSTTPAASPSRKFSRSIAPFRRSISGRADLRFTQSLSSRLREEIKEDDEPDQSIAFLKRIDWDENEQLPNVDEAEDENAKTSGSTTAVATHDSPGR</sequence>
<feature type="region of interest" description="Disordered" evidence="1">
    <location>
        <begin position="1021"/>
        <end position="1040"/>
    </location>
</feature>
<protein>
    <recommendedName>
        <fullName evidence="2">Sfi1 spindle body domain-containing protein</fullName>
    </recommendedName>
</protein>
<dbReference type="Pfam" id="PF08457">
    <property type="entry name" value="Sfi1"/>
    <property type="match status" value="1"/>
</dbReference>
<feature type="domain" description="Sfi1 spindle body" evidence="2">
    <location>
        <begin position="393"/>
        <end position="941"/>
    </location>
</feature>
<feature type="compositionally biased region" description="Polar residues" evidence="1">
    <location>
        <begin position="227"/>
        <end position="236"/>
    </location>
</feature>
<gene>
    <name evidence="3" type="ORF">Dda_7985</name>
</gene>
<organism evidence="3 4">
    <name type="scientific">Drechslerella dactyloides</name>
    <name type="common">Nematode-trapping fungus</name>
    <name type="synonym">Arthrobotrys dactyloides</name>
    <dbReference type="NCBI Taxonomy" id="74499"/>
    <lineage>
        <taxon>Eukaryota</taxon>
        <taxon>Fungi</taxon>
        <taxon>Dikarya</taxon>
        <taxon>Ascomycota</taxon>
        <taxon>Pezizomycotina</taxon>
        <taxon>Orbiliomycetes</taxon>
        <taxon>Orbiliales</taxon>
        <taxon>Orbiliaceae</taxon>
        <taxon>Drechslerella</taxon>
    </lineage>
</organism>
<dbReference type="InterPro" id="IPR013665">
    <property type="entry name" value="Sfi1_dom"/>
</dbReference>
<evidence type="ECO:0000256" key="1">
    <source>
        <dbReference type="SAM" id="MobiDB-lite"/>
    </source>
</evidence>
<evidence type="ECO:0000259" key="2">
    <source>
        <dbReference type="Pfam" id="PF08457"/>
    </source>
</evidence>